<dbReference type="PANTHER" id="PTHR33122">
    <property type="entry name" value="LIPID BINDING PROTEIN-RELATED"/>
    <property type="match status" value="1"/>
</dbReference>
<dbReference type="EMBL" id="JBFOLJ010000001">
    <property type="protein sequence ID" value="KAL2557695.1"/>
    <property type="molecule type" value="Genomic_DNA"/>
</dbReference>
<dbReference type="InterPro" id="IPR039265">
    <property type="entry name" value="DIR1-like"/>
</dbReference>
<dbReference type="InterPro" id="IPR016140">
    <property type="entry name" value="Bifunc_inhib/LTP/seed_store"/>
</dbReference>
<dbReference type="InterPro" id="IPR036312">
    <property type="entry name" value="Bifun_inhib/LTP/seed_sf"/>
</dbReference>
<evidence type="ECO:0000259" key="2">
    <source>
        <dbReference type="SMART" id="SM00499"/>
    </source>
</evidence>
<dbReference type="Pfam" id="PF14368">
    <property type="entry name" value="LTP_2"/>
    <property type="match status" value="1"/>
</dbReference>
<protein>
    <submittedName>
        <fullName evidence="3">Bifunctional inhibitor/lipid-transfer protein/seed storage 2S albumin superfamily protein</fullName>
    </submittedName>
</protein>
<proteinExistence type="predicted"/>
<dbReference type="SMART" id="SM00499">
    <property type="entry name" value="AAI"/>
    <property type="match status" value="1"/>
</dbReference>
<dbReference type="Proteomes" id="UP001604277">
    <property type="component" value="Unassembled WGS sequence"/>
</dbReference>
<dbReference type="CDD" id="cd00010">
    <property type="entry name" value="AAI_LTSS"/>
    <property type="match status" value="1"/>
</dbReference>
<keyword evidence="1" id="KW-0812">Transmembrane</keyword>
<evidence type="ECO:0000313" key="3">
    <source>
        <dbReference type="EMBL" id="KAL2557695.1"/>
    </source>
</evidence>
<dbReference type="SUPFAM" id="SSF47699">
    <property type="entry name" value="Bifunctional inhibitor/lipid-transfer protein/seed storage 2S albumin"/>
    <property type="match status" value="1"/>
</dbReference>
<keyword evidence="1" id="KW-1133">Transmembrane helix</keyword>
<sequence length="130" mass="13600">MSLVPRVKKLAQNMASQPQVTVPFVSLFLVYLVGWAYAAGECGRTPINAAATSLSPCLGAATNVRVKVPPPCCAKVNALIKSSPKCLCAVLLSPLAKKAGIKPGIAITIPKRCNIRNRPVGKKCGGYTVP</sequence>
<name>A0ABD1X7Q4_9LAMI</name>
<dbReference type="PANTHER" id="PTHR33122:SF13">
    <property type="entry name" value="BIFUNCTIONAL INHIBITOR_LIPID-TRANSFER PROTEIN_SEED STORAGE 2S ALBUMIN SUPERFAMILY PROTEIN"/>
    <property type="match status" value="1"/>
</dbReference>
<dbReference type="Gene3D" id="1.10.110.10">
    <property type="entry name" value="Plant lipid-transfer and hydrophobic proteins"/>
    <property type="match status" value="1"/>
</dbReference>
<organism evidence="3 4">
    <name type="scientific">Forsythia ovata</name>
    <dbReference type="NCBI Taxonomy" id="205694"/>
    <lineage>
        <taxon>Eukaryota</taxon>
        <taxon>Viridiplantae</taxon>
        <taxon>Streptophyta</taxon>
        <taxon>Embryophyta</taxon>
        <taxon>Tracheophyta</taxon>
        <taxon>Spermatophyta</taxon>
        <taxon>Magnoliopsida</taxon>
        <taxon>eudicotyledons</taxon>
        <taxon>Gunneridae</taxon>
        <taxon>Pentapetalae</taxon>
        <taxon>asterids</taxon>
        <taxon>lamiids</taxon>
        <taxon>Lamiales</taxon>
        <taxon>Oleaceae</taxon>
        <taxon>Forsythieae</taxon>
        <taxon>Forsythia</taxon>
    </lineage>
</organism>
<evidence type="ECO:0000256" key="1">
    <source>
        <dbReference type="SAM" id="Phobius"/>
    </source>
</evidence>
<accession>A0ABD1X7Q4</accession>
<feature type="transmembrane region" description="Helical" evidence="1">
    <location>
        <begin position="20"/>
        <end position="38"/>
    </location>
</feature>
<keyword evidence="1" id="KW-0472">Membrane</keyword>
<comment type="caution">
    <text evidence="3">The sequence shown here is derived from an EMBL/GenBank/DDBJ whole genome shotgun (WGS) entry which is preliminary data.</text>
</comment>
<feature type="domain" description="Bifunctional inhibitor/plant lipid transfer protein/seed storage helical" evidence="2">
    <location>
        <begin position="42"/>
        <end position="124"/>
    </location>
</feature>
<reference evidence="4" key="1">
    <citation type="submission" date="2024-07" db="EMBL/GenBank/DDBJ databases">
        <title>Two chromosome-level genome assemblies of Korean endemic species Abeliophyllum distichum and Forsythia ovata (Oleaceae).</title>
        <authorList>
            <person name="Jang H."/>
        </authorList>
    </citation>
    <scope>NUCLEOTIDE SEQUENCE [LARGE SCALE GENOMIC DNA]</scope>
</reference>
<keyword evidence="4" id="KW-1185">Reference proteome</keyword>
<evidence type="ECO:0000313" key="4">
    <source>
        <dbReference type="Proteomes" id="UP001604277"/>
    </source>
</evidence>
<dbReference type="AlphaFoldDB" id="A0ABD1X7Q4"/>
<gene>
    <name evidence="3" type="ORF">Fot_02434</name>
</gene>